<reference evidence="2" key="1">
    <citation type="submission" date="2020-02" db="EMBL/GenBank/DDBJ databases">
        <authorList>
            <person name="Meier V. D."/>
        </authorList>
    </citation>
    <scope>NUCLEOTIDE SEQUENCE</scope>
    <source>
        <strain evidence="2">AVDCRST_MAG67</strain>
    </source>
</reference>
<sequence>DHKDQARARRCHHGSARHRRHRRDRRGRQTRAGGARRLRRSSGRFDRRRWELPGDRCADGRRPELQARVLWAGGRRHAGAHPPRPARRERRHQRVPVLESRQRAGRDAALPAAARDDRGHDHGRRRHRPDRAGHRAGRDRRARARDPRRRDVRQRAQHEVPGRRGPQQAARRLARARRQV</sequence>
<gene>
    <name evidence="2" type="ORF">AVDCRST_MAG67-3251</name>
</gene>
<feature type="region of interest" description="Disordered" evidence="1">
    <location>
        <begin position="1"/>
        <end position="45"/>
    </location>
</feature>
<proteinExistence type="predicted"/>
<dbReference type="AlphaFoldDB" id="A0A6J4TCM8"/>
<feature type="non-terminal residue" evidence="2">
    <location>
        <position position="180"/>
    </location>
</feature>
<evidence type="ECO:0000256" key="1">
    <source>
        <dbReference type="SAM" id="MobiDB-lite"/>
    </source>
</evidence>
<feature type="compositionally biased region" description="Basic residues" evidence="1">
    <location>
        <begin position="121"/>
        <end position="143"/>
    </location>
</feature>
<accession>A0A6J4TCM8</accession>
<dbReference type="EMBL" id="CADCVQ010000138">
    <property type="protein sequence ID" value="CAA9519111.1"/>
    <property type="molecule type" value="Genomic_DNA"/>
</dbReference>
<feature type="non-terminal residue" evidence="2">
    <location>
        <position position="1"/>
    </location>
</feature>
<feature type="compositionally biased region" description="Basic and acidic residues" evidence="1">
    <location>
        <begin position="144"/>
        <end position="162"/>
    </location>
</feature>
<feature type="region of interest" description="Disordered" evidence="1">
    <location>
        <begin position="71"/>
        <end position="180"/>
    </location>
</feature>
<organism evidence="2">
    <name type="scientific">uncultured Solirubrobacteraceae bacterium</name>
    <dbReference type="NCBI Taxonomy" id="1162706"/>
    <lineage>
        <taxon>Bacteria</taxon>
        <taxon>Bacillati</taxon>
        <taxon>Actinomycetota</taxon>
        <taxon>Thermoleophilia</taxon>
        <taxon>Solirubrobacterales</taxon>
        <taxon>Solirubrobacteraceae</taxon>
        <taxon>environmental samples</taxon>
    </lineage>
</organism>
<feature type="compositionally biased region" description="Basic residues" evidence="1">
    <location>
        <begin position="8"/>
        <end position="42"/>
    </location>
</feature>
<evidence type="ECO:0000313" key="2">
    <source>
        <dbReference type="EMBL" id="CAA9519111.1"/>
    </source>
</evidence>
<feature type="compositionally biased region" description="Basic residues" evidence="1">
    <location>
        <begin position="74"/>
        <end position="94"/>
    </location>
</feature>
<name>A0A6J4TCM8_9ACTN</name>
<protein>
    <submittedName>
        <fullName evidence="2">Uncharacterized protein</fullName>
    </submittedName>
</protein>